<evidence type="ECO:0000313" key="4">
    <source>
        <dbReference type="EMBL" id="KAK4214565.1"/>
    </source>
</evidence>
<dbReference type="GO" id="GO:0016787">
    <property type="term" value="F:hydrolase activity"/>
    <property type="evidence" value="ECO:0007669"/>
    <property type="project" value="UniProtKB-KW"/>
</dbReference>
<name>A0AAN6YAY8_9PEZI</name>
<sequence>MVAGGSKFADLVDDKDYWVIDLLLGVPLDRRVKGGEDITIHASIIYGKKTKHDRPPTIRQPCDAWFHYANHAHNKPFLVYLCGGPGDENTYTKTPAVNKFAIERGYQVLHLDYRGTGRIPLNTSKYSRPAEMAEYLSLFTQDKIAQDLESVRMWLSTLLAIHDLKFTLLAQSFGGWIAMTYLSYFPTSIQEILLTAAMPPFTKTPQQVYQSLCKRVINRNEKYYELYPTDAALVRKVVMQLFNRAYKQENKGEALEDGRRLGYDTLLSLGRLFGGSGRGSFDKVHNFVVKLSKDLVAAGTTGPIPADTLAQFASKDLESFRLHQRPLYGLLHEAIYCHSPGIQSNWAAYNAAVEVSGDPNLPNTGPCPQSFTWLASSPTKLCAGFMKRCYGPKSEYDPTMYFSGEMIHPSMLEDHKLTANILSKKDDWEHLYDRERIRANPYNVPVRSIVYKGDMYVDWEISLDMGMQIGGPCEVYLVSPRGEWTHGAVKQPGKTEKVLGLLFDGVMW</sequence>
<keyword evidence="5" id="KW-1185">Reference proteome</keyword>
<evidence type="ECO:0000313" key="5">
    <source>
        <dbReference type="Proteomes" id="UP001301769"/>
    </source>
</evidence>
<accession>A0AAN6YAY8</accession>
<dbReference type="InterPro" id="IPR000073">
    <property type="entry name" value="AB_hydrolase_1"/>
</dbReference>
<keyword evidence="2 4" id="KW-0378">Hydrolase</keyword>
<dbReference type="Proteomes" id="UP001301769">
    <property type="component" value="Unassembled WGS sequence"/>
</dbReference>
<comment type="caution">
    <text evidence="4">The sequence shown here is derived from an EMBL/GenBank/DDBJ whole genome shotgun (WGS) entry which is preliminary data.</text>
</comment>
<dbReference type="InterPro" id="IPR029058">
    <property type="entry name" value="AB_hydrolase_fold"/>
</dbReference>
<dbReference type="PANTHER" id="PTHR43248">
    <property type="entry name" value="2-SUCCINYL-6-HYDROXY-2,4-CYCLOHEXADIENE-1-CARBOXYLATE SYNTHASE"/>
    <property type="match status" value="1"/>
</dbReference>
<organism evidence="4 5">
    <name type="scientific">Rhypophila decipiens</name>
    <dbReference type="NCBI Taxonomy" id="261697"/>
    <lineage>
        <taxon>Eukaryota</taxon>
        <taxon>Fungi</taxon>
        <taxon>Dikarya</taxon>
        <taxon>Ascomycota</taxon>
        <taxon>Pezizomycotina</taxon>
        <taxon>Sordariomycetes</taxon>
        <taxon>Sordariomycetidae</taxon>
        <taxon>Sordariales</taxon>
        <taxon>Naviculisporaceae</taxon>
        <taxon>Rhypophila</taxon>
    </lineage>
</organism>
<gene>
    <name evidence="4" type="ORF">QBC37DRAFT_283541</name>
</gene>
<evidence type="ECO:0000259" key="3">
    <source>
        <dbReference type="Pfam" id="PF00561"/>
    </source>
</evidence>
<evidence type="ECO:0000256" key="1">
    <source>
        <dbReference type="ARBA" id="ARBA00010088"/>
    </source>
</evidence>
<dbReference type="InterPro" id="IPR051601">
    <property type="entry name" value="Serine_prot/Carboxylest_S33"/>
</dbReference>
<reference evidence="4" key="1">
    <citation type="journal article" date="2023" name="Mol. Phylogenet. Evol.">
        <title>Genome-scale phylogeny and comparative genomics of the fungal order Sordariales.</title>
        <authorList>
            <person name="Hensen N."/>
            <person name="Bonometti L."/>
            <person name="Westerberg I."/>
            <person name="Brannstrom I.O."/>
            <person name="Guillou S."/>
            <person name="Cros-Aarteil S."/>
            <person name="Calhoun S."/>
            <person name="Haridas S."/>
            <person name="Kuo A."/>
            <person name="Mondo S."/>
            <person name="Pangilinan J."/>
            <person name="Riley R."/>
            <person name="LaButti K."/>
            <person name="Andreopoulos B."/>
            <person name="Lipzen A."/>
            <person name="Chen C."/>
            <person name="Yan M."/>
            <person name="Daum C."/>
            <person name="Ng V."/>
            <person name="Clum A."/>
            <person name="Steindorff A."/>
            <person name="Ohm R.A."/>
            <person name="Martin F."/>
            <person name="Silar P."/>
            <person name="Natvig D.O."/>
            <person name="Lalanne C."/>
            <person name="Gautier V."/>
            <person name="Ament-Velasquez S.L."/>
            <person name="Kruys A."/>
            <person name="Hutchinson M.I."/>
            <person name="Powell A.J."/>
            <person name="Barry K."/>
            <person name="Miller A.N."/>
            <person name="Grigoriev I.V."/>
            <person name="Debuchy R."/>
            <person name="Gladieux P."/>
            <person name="Hiltunen Thoren M."/>
            <person name="Johannesson H."/>
        </authorList>
    </citation>
    <scope>NUCLEOTIDE SEQUENCE</scope>
    <source>
        <strain evidence="4">PSN293</strain>
    </source>
</reference>
<proteinExistence type="inferred from homology"/>
<dbReference type="Pfam" id="PF00561">
    <property type="entry name" value="Abhydrolase_1"/>
    <property type="match status" value="1"/>
</dbReference>
<feature type="domain" description="AB hydrolase-1" evidence="3">
    <location>
        <begin position="78"/>
        <end position="209"/>
    </location>
</feature>
<dbReference type="Gene3D" id="3.40.50.1820">
    <property type="entry name" value="alpha/beta hydrolase"/>
    <property type="match status" value="1"/>
</dbReference>
<evidence type="ECO:0000256" key="2">
    <source>
        <dbReference type="ARBA" id="ARBA00022801"/>
    </source>
</evidence>
<dbReference type="EMBL" id="MU858091">
    <property type="protein sequence ID" value="KAK4214565.1"/>
    <property type="molecule type" value="Genomic_DNA"/>
</dbReference>
<dbReference type="AlphaFoldDB" id="A0AAN6YAY8"/>
<dbReference type="PANTHER" id="PTHR43248:SF2">
    <property type="entry name" value="PROLYL AMINOPEPTIDASE"/>
    <property type="match status" value="1"/>
</dbReference>
<dbReference type="SUPFAM" id="SSF53474">
    <property type="entry name" value="alpha/beta-Hydrolases"/>
    <property type="match status" value="1"/>
</dbReference>
<comment type="similarity">
    <text evidence="1">Belongs to the peptidase S33 family.</text>
</comment>
<reference evidence="4" key="2">
    <citation type="submission" date="2023-05" db="EMBL/GenBank/DDBJ databases">
        <authorList>
            <consortium name="Lawrence Berkeley National Laboratory"/>
            <person name="Steindorff A."/>
            <person name="Hensen N."/>
            <person name="Bonometti L."/>
            <person name="Westerberg I."/>
            <person name="Brannstrom I.O."/>
            <person name="Guillou S."/>
            <person name="Cros-Aarteil S."/>
            <person name="Calhoun S."/>
            <person name="Haridas S."/>
            <person name="Kuo A."/>
            <person name="Mondo S."/>
            <person name="Pangilinan J."/>
            <person name="Riley R."/>
            <person name="Labutti K."/>
            <person name="Andreopoulos B."/>
            <person name="Lipzen A."/>
            <person name="Chen C."/>
            <person name="Yanf M."/>
            <person name="Daum C."/>
            <person name="Ng V."/>
            <person name="Clum A."/>
            <person name="Ohm R."/>
            <person name="Martin F."/>
            <person name="Silar P."/>
            <person name="Natvig D."/>
            <person name="Lalanne C."/>
            <person name="Gautier V."/>
            <person name="Ament-Velasquez S.L."/>
            <person name="Kruys A."/>
            <person name="Hutchinson M.I."/>
            <person name="Powell A.J."/>
            <person name="Barry K."/>
            <person name="Miller A.N."/>
            <person name="Grigoriev I.V."/>
            <person name="Debuchy R."/>
            <person name="Gladieux P."/>
            <person name="Thoren M.H."/>
            <person name="Johannesson H."/>
        </authorList>
    </citation>
    <scope>NUCLEOTIDE SEQUENCE</scope>
    <source>
        <strain evidence="4">PSN293</strain>
    </source>
</reference>
<protein>
    <submittedName>
        <fullName evidence="4">Alpha/Beta hydrolase protein</fullName>
    </submittedName>
</protein>